<reference evidence="2" key="1">
    <citation type="submission" date="2018-03" db="EMBL/GenBank/DDBJ databases">
        <authorList>
            <person name="Sun L."/>
            <person name="Liu H."/>
            <person name="Chen W."/>
            <person name="Huang K."/>
            <person name="Liu W."/>
            <person name="Gao X."/>
        </authorList>
    </citation>
    <scope>NUCLEOTIDE SEQUENCE [LARGE SCALE GENOMIC DNA]</scope>
    <source>
        <strain evidence="2">SH9</strain>
    </source>
</reference>
<sequence>MDELAALRRRRGLPASRTHPRQIMEAVYEAGSVSLSPDETLSRIVAAQLHRMGLLLVEEITPEGGLRPLAPDTMANARLRPWRVSRPAIAGGLAGEPDAVGAAV</sequence>
<evidence type="ECO:0000313" key="2">
    <source>
        <dbReference type="Proteomes" id="UP000239772"/>
    </source>
</evidence>
<dbReference type="AlphaFoldDB" id="A0A2T1HW22"/>
<protein>
    <submittedName>
        <fullName evidence="1">Uncharacterized protein</fullName>
    </submittedName>
</protein>
<proteinExistence type="predicted"/>
<comment type="caution">
    <text evidence="1">The sequence shown here is derived from an EMBL/GenBank/DDBJ whole genome shotgun (WGS) entry which is preliminary data.</text>
</comment>
<dbReference type="RefSeq" id="WP_106336062.1">
    <property type="nucleotide sequence ID" value="NZ_PVZS01000006.1"/>
</dbReference>
<keyword evidence="2" id="KW-1185">Reference proteome</keyword>
<organism evidence="1 2">
    <name type="scientific">Alsobacter soli</name>
    <dbReference type="NCBI Taxonomy" id="2109933"/>
    <lineage>
        <taxon>Bacteria</taxon>
        <taxon>Pseudomonadati</taxon>
        <taxon>Pseudomonadota</taxon>
        <taxon>Alphaproteobacteria</taxon>
        <taxon>Hyphomicrobiales</taxon>
        <taxon>Alsobacteraceae</taxon>
        <taxon>Alsobacter</taxon>
    </lineage>
</organism>
<dbReference type="OrthoDB" id="8019773at2"/>
<gene>
    <name evidence="1" type="ORF">SLNSH_07530</name>
</gene>
<accession>A0A2T1HW22</accession>
<evidence type="ECO:0000313" key="1">
    <source>
        <dbReference type="EMBL" id="PSC05818.1"/>
    </source>
</evidence>
<name>A0A2T1HW22_9HYPH</name>
<dbReference type="Proteomes" id="UP000239772">
    <property type="component" value="Unassembled WGS sequence"/>
</dbReference>
<dbReference type="EMBL" id="PVZS01000006">
    <property type="protein sequence ID" value="PSC05818.1"/>
    <property type="molecule type" value="Genomic_DNA"/>
</dbReference>